<dbReference type="InterPro" id="IPR037198">
    <property type="entry name" value="MutL_C_sf"/>
</dbReference>
<dbReference type="SUPFAM" id="SSF118116">
    <property type="entry name" value="DNA mismatch repair protein MutL"/>
    <property type="match status" value="1"/>
</dbReference>
<dbReference type="PROSITE" id="PS00058">
    <property type="entry name" value="DNA_MISMATCH_REPAIR_1"/>
    <property type="match status" value="1"/>
</dbReference>
<feature type="region of interest" description="Disordered" evidence="4">
    <location>
        <begin position="545"/>
        <end position="575"/>
    </location>
</feature>
<dbReference type="NCBIfam" id="TIGR00585">
    <property type="entry name" value="mutl"/>
    <property type="match status" value="1"/>
</dbReference>
<feature type="domain" description="MutL C-terminal dimerisation" evidence="5">
    <location>
        <begin position="818"/>
        <end position="972"/>
    </location>
</feature>
<dbReference type="GO" id="GO:0016887">
    <property type="term" value="F:ATP hydrolysis activity"/>
    <property type="evidence" value="ECO:0007669"/>
    <property type="project" value="InterPro"/>
</dbReference>
<evidence type="ECO:0000256" key="2">
    <source>
        <dbReference type="ARBA" id="ARBA00022763"/>
    </source>
</evidence>
<dbReference type="FunFam" id="3.30.565.10:FF:000014">
    <property type="entry name" value="Mismatch repair endonuclease pms1, putative"/>
    <property type="match status" value="1"/>
</dbReference>
<dbReference type="AlphaFoldDB" id="A0AAD6XU15"/>
<dbReference type="InterPro" id="IPR013507">
    <property type="entry name" value="DNA_mismatch_S5_2-like"/>
</dbReference>
<feature type="compositionally biased region" description="Basic and acidic residues" evidence="4">
    <location>
        <begin position="405"/>
        <end position="414"/>
    </location>
</feature>
<evidence type="ECO:0000256" key="4">
    <source>
        <dbReference type="SAM" id="MobiDB-lite"/>
    </source>
</evidence>
<name>A0AAD6XU15_9AGAR</name>
<dbReference type="Pfam" id="PF08676">
    <property type="entry name" value="MutL_C"/>
    <property type="match status" value="1"/>
</dbReference>
<dbReference type="InterPro" id="IPR038973">
    <property type="entry name" value="MutL/Mlh/Pms-like"/>
</dbReference>
<evidence type="ECO:0000259" key="5">
    <source>
        <dbReference type="SMART" id="SM00853"/>
    </source>
</evidence>
<dbReference type="InterPro" id="IPR014721">
    <property type="entry name" value="Ribsml_uS5_D2-typ_fold_subgr"/>
</dbReference>
<feature type="domain" description="DNA mismatch repair protein S5" evidence="6">
    <location>
        <begin position="219"/>
        <end position="357"/>
    </location>
</feature>
<feature type="compositionally biased region" description="Low complexity" evidence="4">
    <location>
        <begin position="425"/>
        <end position="434"/>
    </location>
</feature>
<dbReference type="Gene3D" id="3.30.565.10">
    <property type="entry name" value="Histidine kinase-like ATPase, C-terminal domain"/>
    <property type="match status" value="1"/>
</dbReference>
<dbReference type="FunFam" id="3.30.1370.100:FF:000001">
    <property type="entry name" value="Mismatch repair endonuclease pms1, putative"/>
    <property type="match status" value="1"/>
</dbReference>
<dbReference type="InterPro" id="IPR014790">
    <property type="entry name" value="MutL_C"/>
</dbReference>
<evidence type="ECO:0000256" key="1">
    <source>
        <dbReference type="ARBA" id="ARBA00006082"/>
    </source>
</evidence>
<comment type="caution">
    <text evidence="7">The sequence shown here is derived from an EMBL/GenBank/DDBJ whole genome shotgun (WGS) entry which is preliminary data.</text>
</comment>
<protein>
    <recommendedName>
        <fullName evidence="3">DNA mismatch repair protein PMS1</fullName>
    </recommendedName>
</protein>
<dbReference type="Pfam" id="PF01119">
    <property type="entry name" value="DNA_mis_repair"/>
    <property type="match status" value="1"/>
</dbReference>
<organism evidence="7 8">
    <name type="scientific">Mycena belliarum</name>
    <dbReference type="NCBI Taxonomy" id="1033014"/>
    <lineage>
        <taxon>Eukaryota</taxon>
        <taxon>Fungi</taxon>
        <taxon>Dikarya</taxon>
        <taxon>Basidiomycota</taxon>
        <taxon>Agaricomycotina</taxon>
        <taxon>Agaricomycetes</taxon>
        <taxon>Agaricomycetidae</taxon>
        <taxon>Agaricales</taxon>
        <taxon>Marasmiineae</taxon>
        <taxon>Mycenaceae</taxon>
        <taxon>Mycena</taxon>
    </lineage>
</organism>
<dbReference type="SUPFAM" id="SSF55874">
    <property type="entry name" value="ATPase domain of HSP90 chaperone/DNA topoisomerase II/histidine kinase"/>
    <property type="match status" value="1"/>
</dbReference>
<dbReference type="EMBL" id="JARJCN010000029">
    <property type="protein sequence ID" value="KAJ7087361.1"/>
    <property type="molecule type" value="Genomic_DNA"/>
</dbReference>
<dbReference type="InterPro" id="IPR042121">
    <property type="entry name" value="MutL_C_regsub"/>
</dbReference>
<gene>
    <name evidence="7" type="ORF">B0H15DRAFT_843703</name>
</gene>
<dbReference type="GO" id="GO:0140664">
    <property type="term" value="F:ATP-dependent DNA damage sensor activity"/>
    <property type="evidence" value="ECO:0007669"/>
    <property type="project" value="InterPro"/>
</dbReference>
<evidence type="ECO:0000313" key="7">
    <source>
        <dbReference type="EMBL" id="KAJ7087361.1"/>
    </source>
</evidence>
<evidence type="ECO:0000313" key="8">
    <source>
        <dbReference type="Proteomes" id="UP001222325"/>
    </source>
</evidence>
<feature type="compositionally biased region" description="Acidic residues" evidence="4">
    <location>
        <begin position="395"/>
        <end position="404"/>
    </location>
</feature>
<dbReference type="Gene3D" id="3.30.230.10">
    <property type="match status" value="1"/>
</dbReference>
<proteinExistence type="inferred from homology"/>
<dbReference type="Gene3D" id="3.30.1540.20">
    <property type="entry name" value="MutL, C-terminal domain, dimerisation subdomain"/>
    <property type="match status" value="1"/>
</dbReference>
<dbReference type="InterPro" id="IPR036890">
    <property type="entry name" value="HATPase_C_sf"/>
</dbReference>
<dbReference type="InterPro" id="IPR014762">
    <property type="entry name" value="DNA_mismatch_repair_CS"/>
</dbReference>
<dbReference type="GO" id="GO:0032389">
    <property type="term" value="C:MutLalpha complex"/>
    <property type="evidence" value="ECO:0007669"/>
    <property type="project" value="TreeGrafter"/>
</dbReference>
<sequence length="1023" mass="111101">MSIKPIDKISIHRITSGQVVIDLQTAVKELVENSLDAGASTIEVRFKQYGLASIEVVDNGAGISEENYEGLALKNHTSKLSSFADLATVTTFGFRGEALSSLCALSESVVVSTATQAPMGVTLEMESSGKIRHKGKIARQRGTTITLTNLFSTLPVRRKEFERNAKREFGKALTLLNAYALGPCSSRSGVRLTVSNQADKGQKSVQIRTPGTPSLRESASALWGPKALDNIVDLDLRFPVERDKMALKRAPDSESGPIQVAVRGLVSKFAVGCGRTGTDRQFFYVNGRPCNLSKIQKAFNEVYRSFNATQSAFVIADFILPTESCDINVSPDKRSVLLHHEANLIAALKTTLESSFAPTRSTFNVETTQSKPMTQTLLPVSSSGKRPLAVLAVETEDDNDDPTAIEEKGSEHTIDSPIARALVKTYPTPKRTTTPPTPDPEADNVTQSTLKTPPAPREASTTQARIASAARINNVVQQAGNSPFLAPILATGEQESNSPVASSATCVIGDVLPPSSPSPIEDVVVTLDASRTAWHRKVQLVRKEPGELEAESEGVPTSVSYARKKRRSEAEVESTTEIGVPVLRRTQSARQTLRTMLSGFAACSSSQPAMDVDEEDESAPSGDDEDVRLVSPPRRRSSTPTRNTPEIETMDVASDDIDADSRADTSEAVSTTAKQLPTNDETVMTDLDPHEPNRKLLEPSIIDLTDEDLFESSELSMITLDPSVTATPSLEEVVLRPEVIRTRDGEWGGLALRLELSKISDSWRRLRESLANSSANAPGDVAYKVPADAGLTDGAKDDIAAEALARTIDKADFGAMQVVGQFNLGFIIVRRRTAVDGGAMDDLFIVDQHAADEKYNFETLQQTTRMKSQKLFRAQPLELTAGDELLALENIEVLRQNGFEVDQVDGTGGVGAHLTLTAQPVSKDTVFDMKDLEELIHLMHDTPAGQMVRCSKARAMFAMRACRKSVMVGMPLTKGQMTAVVRHMGTMDQPWNCPHGRPTMRHLSDIAGVEDRRRALNWAAVEI</sequence>
<comment type="similarity">
    <text evidence="1">Belongs to the DNA mismatch repair MutL/HexB family.</text>
</comment>
<dbReference type="InterPro" id="IPR042120">
    <property type="entry name" value="MutL_C_dimsub"/>
</dbReference>
<dbReference type="Proteomes" id="UP001222325">
    <property type="component" value="Unassembled WGS sequence"/>
</dbReference>
<dbReference type="SMART" id="SM00853">
    <property type="entry name" value="MutL_C"/>
    <property type="match status" value="1"/>
</dbReference>
<dbReference type="GO" id="GO:0030983">
    <property type="term" value="F:mismatched DNA binding"/>
    <property type="evidence" value="ECO:0007669"/>
    <property type="project" value="InterPro"/>
</dbReference>
<dbReference type="SMART" id="SM01340">
    <property type="entry name" value="DNA_mis_repair"/>
    <property type="match status" value="1"/>
</dbReference>
<dbReference type="Gene3D" id="3.30.1370.100">
    <property type="entry name" value="MutL, C-terminal domain, regulatory subdomain"/>
    <property type="match status" value="1"/>
</dbReference>
<keyword evidence="8" id="KW-1185">Reference proteome</keyword>
<feature type="compositionally biased region" description="Acidic residues" evidence="4">
    <location>
        <begin position="611"/>
        <end position="626"/>
    </location>
</feature>
<accession>A0AAD6XU15</accession>
<evidence type="ECO:0000256" key="3">
    <source>
        <dbReference type="ARBA" id="ARBA00070941"/>
    </source>
</evidence>
<dbReference type="GO" id="GO:0005524">
    <property type="term" value="F:ATP binding"/>
    <property type="evidence" value="ECO:0007669"/>
    <property type="project" value="InterPro"/>
</dbReference>
<dbReference type="Pfam" id="PF13589">
    <property type="entry name" value="HATPase_c_3"/>
    <property type="match status" value="1"/>
</dbReference>
<dbReference type="PANTHER" id="PTHR10073">
    <property type="entry name" value="DNA MISMATCH REPAIR PROTEIN MLH, PMS, MUTL"/>
    <property type="match status" value="1"/>
</dbReference>
<dbReference type="CDD" id="cd03484">
    <property type="entry name" value="MutL_Trans_hPMS_2_like"/>
    <property type="match status" value="1"/>
</dbReference>
<dbReference type="InterPro" id="IPR020568">
    <property type="entry name" value="Ribosomal_Su5_D2-typ_SF"/>
</dbReference>
<feature type="region of interest" description="Disordered" evidence="4">
    <location>
        <begin position="603"/>
        <end position="673"/>
    </location>
</feature>
<dbReference type="GO" id="GO:0000710">
    <property type="term" value="P:meiotic mismatch repair"/>
    <property type="evidence" value="ECO:0007669"/>
    <property type="project" value="UniProtKB-ARBA"/>
</dbReference>
<evidence type="ECO:0000259" key="6">
    <source>
        <dbReference type="SMART" id="SM01340"/>
    </source>
</evidence>
<dbReference type="CDD" id="cd16926">
    <property type="entry name" value="HATPase_MutL-MLH-PMS-like"/>
    <property type="match status" value="1"/>
</dbReference>
<feature type="region of interest" description="Disordered" evidence="4">
    <location>
        <begin position="395"/>
        <end position="461"/>
    </location>
</feature>
<dbReference type="PANTHER" id="PTHR10073:SF52">
    <property type="entry name" value="MISMATCH REPAIR ENDONUCLEASE PMS2"/>
    <property type="match status" value="1"/>
</dbReference>
<dbReference type="InterPro" id="IPR002099">
    <property type="entry name" value="MutL/Mlh/PMS"/>
</dbReference>
<reference evidence="7" key="1">
    <citation type="submission" date="2023-03" db="EMBL/GenBank/DDBJ databases">
        <title>Massive genome expansion in bonnet fungi (Mycena s.s.) driven by repeated elements and novel gene families across ecological guilds.</title>
        <authorList>
            <consortium name="Lawrence Berkeley National Laboratory"/>
            <person name="Harder C.B."/>
            <person name="Miyauchi S."/>
            <person name="Viragh M."/>
            <person name="Kuo A."/>
            <person name="Thoen E."/>
            <person name="Andreopoulos B."/>
            <person name="Lu D."/>
            <person name="Skrede I."/>
            <person name="Drula E."/>
            <person name="Henrissat B."/>
            <person name="Morin E."/>
            <person name="Kohler A."/>
            <person name="Barry K."/>
            <person name="LaButti K."/>
            <person name="Morin E."/>
            <person name="Salamov A."/>
            <person name="Lipzen A."/>
            <person name="Mereny Z."/>
            <person name="Hegedus B."/>
            <person name="Baldrian P."/>
            <person name="Stursova M."/>
            <person name="Weitz H."/>
            <person name="Taylor A."/>
            <person name="Grigoriev I.V."/>
            <person name="Nagy L.G."/>
            <person name="Martin F."/>
            <person name="Kauserud H."/>
        </authorList>
    </citation>
    <scope>NUCLEOTIDE SEQUENCE</scope>
    <source>
        <strain evidence="7">CBHHK173m</strain>
    </source>
</reference>
<keyword evidence="2" id="KW-0227">DNA damage</keyword>
<dbReference type="SUPFAM" id="SSF54211">
    <property type="entry name" value="Ribosomal protein S5 domain 2-like"/>
    <property type="match status" value="1"/>
</dbReference>